<dbReference type="AlphaFoldDB" id="A0AAD3QXT2"/>
<name>A0AAD3QXT2_LATJO</name>
<dbReference type="Proteomes" id="UP001279410">
    <property type="component" value="Unassembled WGS sequence"/>
</dbReference>
<keyword evidence="3" id="KW-1185">Reference proteome</keyword>
<dbReference type="Gene3D" id="6.20.400.20">
    <property type="match status" value="1"/>
</dbReference>
<gene>
    <name evidence="2" type="ORF">AKAME5_002717400</name>
</gene>
<sequence>MNTHTHRLILSQSVLAFSQTTNRSFSADQAIFLLIFEMETTTYDYDYNTEITPITPCRTDSVNNLGAHLSILYYFMFLFSLFGNGLVLVIIHR</sequence>
<reference evidence="2" key="1">
    <citation type="submission" date="2022-08" db="EMBL/GenBank/DDBJ databases">
        <title>Genome sequencing of akame (Lates japonicus).</title>
        <authorList>
            <person name="Hashiguchi Y."/>
            <person name="Takahashi H."/>
        </authorList>
    </citation>
    <scope>NUCLEOTIDE SEQUENCE</scope>
    <source>
        <strain evidence="2">Kochi</strain>
    </source>
</reference>
<dbReference type="SUPFAM" id="SSF81321">
    <property type="entry name" value="Family A G protein-coupled receptor-like"/>
    <property type="match status" value="1"/>
</dbReference>
<proteinExistence type="predicted"/>
<feature type="non-terminal residue" evidence="2">
    <location>
        <position position="93"/>
    </location>
</feature>
<feature type="transmembrane region" description="Helical" evidence="1">
    <location>
        <begin position="71"/>
        <end position="91"/>
    </location>
</feature>
<accession>A0AAD3QXT2</accession>
<keyword evidence="1" id="KW-1133">Transmembrane helix</keyword>
<protein>
    <submittedName>
        <fullName evidence="2">C-C chemokine receptor type 3-like protein</fullName>
    </submittedName>
</protein>
<keyword evidence="1" id="KW-0472">Membrane</keyword>
<dbReference type="EMBL" id="BRZM01003333">
    <property type="protein sequence ID" value="GLD47520.1"/>
    <property type="molecule type" value="Genomic_DNA"/>
</dbReference>
<comment type="caution">
    <text evidence="2">The sequence shown here is derived from an EMBL/GenBank/DDBJ whole genome shotgun (WGS) entry which is preliminary data.</text>
</comment>
<organism evidence="2 3">
    <name type="scientific">Lates japonicus</name>
    <name type="common">Japanese lates</name>
    <dbReference type="NCBI Taxonomy" id="270547"/>
    <lineage>
        <taxon>Eukaryota</taxon>
        <taxon>Metazoa</taxon>
        <taxon>Chordata</taxon>
        <taxon>Craniata</taxon>
        <taxon>Vertebrata</taxon>
        <taxon>Euteleostomi</taxon>
        <taxon>Actinopterygii</taxon>
        <taxon>Neopterygii</taxon>
        <taxon>Teleostei</taxon>
        <taxon>Neoteleostei</taxon>
        <taxon>Acanthomorphata</taxon>
        <taxon>Carangaria</taxon>
        <taxon>Carangaria incertae sedis</taxon>
        <taxon>Centropomidae</taxon>
        <taxon>Lates</taxon>
    </lineage>
</organism>
<keyword evidence="1" id="KW-0812">Transmembrane</keyword>
<keyword evidence="2" id="KW-0675">Receptor</keyword>
<evidence type="ECO:0000313" key="3">
    <source>
        <dbReference type="Proteomes" id="UP001279410"/>
    </source>
</evidence>
<evidence type="ECO:0000256" key="1">
    <source>
        <dbReference type="SAM" id="Phobius"/>
    </source>
</evidence>
<evidence type="ECO:0000313" key="2">
    <source>
        <dbReference type="EMBL" id="GLD47520.1"/>
    </source>
</evidence>